<protein>
    <submittedName>
        <fullName evidence="1">Uncharacterized protein</fullName>
    </submittedName>
</protein>
<name>A0A6C0HP27_9ZZZZ</name>
<evidence type="ECO:0000313" key="1">
    <source>
        <dbReference type="EMBL" id="QHT82144.1"/>
    </source>
</evidence>
<accession>A0A6C0HP27</accession>
<reference evidence="1" key="1">
    <citation type="journal article" date="2020" name="Nature">
        <title>Giant virus diversity and host interactions through global metagenomics.</title>
        <authorList>
            <person name="Schulz F."/>
            <person name="Roux S."/>
            <person name="Paez-Espino D."/>
            <person name="Jungbluth S."/>
            <person name="Walsh D.A."/>
            <person name="Denef V.J."/>
            <person name="McMahon K.D."/>
            <person name="Konstantinidis K.T."/>
            <person name="Eloe-Fadrosh E.A."/>
            <person name="Kyrpides N.C."/>
            <person name="Woyke T."/>
        </authorList>
    </citation>
    <scope>NUCLEOTIDE SEQUENCE</scope>
    <source>
        <strain evidence="1">GVMAG-M-3300023184-161</strain>
    </source>
</reference>
<proteinExistence type="predicted"/>
<sequence length="144" mass="17062">MKVSNEKTRAKLVNHSLYTIYINCSPEITLRVDKHFENRPDDESKIKFLELLEIRDKCTHGISINIKIILNFLIENKDAFKKYIDLFNCILCLKSYLTDEDIKNDIPSSHIYFYDFGKTNKLQPIKMIDEVSYIFYHSPAFESR</sequence>
<dbReference type="AlphaFoldDB" id="A0A6C0HP27"/>
<organism evidence="1">
    <name type="scientific">viral metagenome</name>
    <dbReference type="NCBI Taxonomy" id="1070528"/>
    <lineage>
        <taxon>unclassified sequences</taxon>
        <taxon>metagenomes</taxon>
        <taxon>organismal metagenomes</taxon>
    </lineage>
</organism>
<dbReference type="EMBL" id="MN739997">
    <property type="protein sequence ID" value="QHT82144.1"/>
    <property type="molecule type" value="Genomic_DNA"/>
</dbReference>